<evidence type="ECO:0000256" key="3">
    <source>
        <dbReference type="ARBA" id="ARBA00012528"/>
    </source>
</evidence>
<reference evidence="8 9" key="1">
    <citation type="submission" date="2016-10" db="EMBL/GenBank/DDBJ databases">
        <authorList>
            <person name="de Groot N.N."/>
        </authorList>
    </citation>
    <scope>NUCLEOTIDE SEQUENCE [LARGE SCALE GENOMIC DNA]</scope>
    <source>
        <strain evidence="8 9">JCM 10630</strain>
    </source>
</reference>
<dbReference type="RefSeq" id="WP_074681039.1">
    <property type="nucleotide sequence ID" value="NZ_CBCSET010000002.1"/>
</dbReference>
<dbReference type="CDD" id="cd01949">
    <property type="entry name" value="GGDEF"/>
    <property type="match status" value="1"/>
</dbReference>
<name>A0A1G7KJ84_9GAMM</name>
<dbReference type="Pfam" id="PF20966">
    <property type="entry name" value="MASE6"/>
    <property type="match status" value="1"/>
</dbReference>
<dbReference type="InterPro" id="IPR029787">
    <property type="entry name" value="Nucleotide_cyclase"/>
</dbReference>
<keyword evidence="5" id="KW-0812">Transmembrane</keyword>
<feature type="transmembrane region" description="Helical" evidence="5">
    <location>
        <begin position="145"/>
        <end position="162"/>
    </location>
</feature>
<dbReference type="Proteomes" id="UP000182413">
    <property type="component" value="Unassembled WGS sequence"/>
</dbReference>
<evidence type="ECO:0000256" key="2">
    <source>
        <dbReference type="ARBA" id="ARBA00004533"/>
    </source>
</evidence>
<protein>
    <recommendedName>
        <fullName evidence="3">diguanylate cyclase</fullName>
        <ecNumber evidence="3">2.7.7.65</ecNumber>
    </recommendedName>
</protein>
<dbReference type="NCBIfam" id="TIGR00254">
    <property type="entry name" value="GGDEF"/>
    <property type="match status" value="1"/>
</dbReference>
<comment type="subcellular location">
    <subcellularLocation>
        <location evidence="2">Cell inner membrane</location>
    </subcellularLocation>
</comment>
<dbReference type="GO" id="GO:0052621">
    <property type="term" value="F:diguanylate cyclase activity"/>
    <property type="evidence" value="ECO:0007669"/>
    <property type="project" value="UniProtKB-EC"/>
</dbReference>
<dbReference type="OrthoDB" id="9812260at2"/>
<dbReference type="EMBL" id="JAWXXP010000001">
    <property type="protein sequence ID" value="MDX5994729.1"/>
    <property type="molecule type" value="Genomic_DNA"/>
</dbReference>
<dbReference type="EMBL" id="FNAE01000007">
    <property type="protein sequence ID" value="SDF37104.1"/>
    <property type="molecule type" value="Genomic_DNA"/>
</dbReference>
<evidence type="ECO:0000256" key="5">
    <source>
        <dbReference type="SAM" id="Phobius"/>
    </source>
</evidence>
<keyword evidence="7" id="KW-0548">Nucleotidyltransferase</keyword>
<keyword evidence="7" id="KW-0808">Transferase</keyword>
<dbReference type="SMART" id="SM00267">
    <property type="entry name" value="GGDEF"/>
    <property type="match status" value="1"/>
</dbReference>
<dbReference type="AlphaFoldDB" id="A0A1G7KJ84"/>
<dbReference type="PANTHER" id="PTHR45138">
    <property type="entry name" value="REGULATORY COMPONENTS OF SENSORY TRANSDUCTION SYSTEM"/>
    <property type="match status" value="1"/>
</dbReference>
<reference evidence="7 10" key="2">
    <citation type="submission" date="2023-11" db="EMBL/GenBank/DDBJ databases">
        <title>MicrobeMod: A computational toolkit for identifying prokaryotic methylation and restriction-modification with nanopore sequencing.</title>
        <authorList>
            <person name="Crits-Christoph A."/>
            <person name="Kang S.C."/>
            <person name="Lee H."/>
            <person name="Ostrov N."/>
        </authorList>
    </citation>
    <scope>NUCLEOTIDE SEQUENCE [LARGE SCALE GENOMIC DNA]</scope>
    <source>
        <strain evidence="7 10">ATCC BAA-571</strain>
    </source>
</reference>
<dbReference type="InterPro" id="IPR043128">
    <property type="entry name" value="Rev_trsase/Diguanyl_cyclase"/>
</dbReference>
<keyword evidence="10" id="KW-1185">Reference proteome</keyword>
<dbReference type="Gene3D" id="3.30.70.270">
    <property type="match status" value="1"/>
</dbReference>
<evidence type="ECO:0000256" key="4">
    <source>
        <dbReference type="ARBA" id="ARBA00034247"/>
    </source>
</evidence>
<feature type="transmembrane region" description="Helical" evidence="5">
    <location>
        <begin position="116"/>
        <end position="133"/>
    </location>
</feature>
<dbReference type="InterPro" id="IPR000160">
    <property type="entry name" value="GGDEF_dom"/>
</dbReference>
<comment type="catalytic activity">
    <reaction evidence="4">
        <text>2 GTP = 3',3'-c-di-GMP + 2 diphosphate</text>
        <dbReference type="Rhea" id="RHEA:24898"/>
        <dbReference type="ChEBI" id="CHEBI:33019"/>
        <dbReference type="ChEBI" id="CHEBI:37565"/>
        <dbReference type="ChEBI" id="CHEBI:58805"/>
        <dbReference type="EC" id="2.7.7.65"/>
    </reaction>
</comment>
<sequence>MPGYFAKNEQHRRLVLKALLWITLSGGLFFSVINLLHDNWLLAGLEVSYAAVSLYLLTIVDRTHNLQLLTAVYLLPFFSIMILALAQPQTTFAVFAWIQSIPIICYMLLGLRLGMYGSLLFVGIGLFVFSRRFSSDELLQNVEIIANLGLASLAVMIFAHIYERSRILNEQRLTDQATTDSLTGLPNRLKLVEVFERERAHALRNGTPLSLVFVDIDHFKQINDRFGHEVGDRALVHFAKVLAQRLRVNDLFCRLGGEEFAVLLPGSKATQAREIAESLRERLAAQPLAVDDSMLPMTLSAGVACFGLDGQSLDELMLAADRRTYAAKRAGRNRVITREDVETVLDQAGADQT</sequence>
<organism evidence="8 9">
    <name type="scientific">Ectopseudomonas alcaliphila</name>
    <dbReference type="NCBI Taxonomy" id="101564"/>
    <lineage>
        <taxon>Bacteria</taxon>
        <taxon>Pseudomonadati</taxon>
        <taxon>Pseudomonadota</taxon>
        <taxon>Gammaproteobacteria</taxon>
        <taxon>Pseudomonadales</taxon>
        <taxon>Pseudomonadaceae</taxon>
        <taxon>Ectopseudomonas</taxon>
    </lineage>
</organism>
<dbReference type="Pfam" id="PF00990">
    <property type="entry name" value="GGDEF"/>
    <property type="match status" value="1"/>
</dbReference>
<accession>A0A1G7KJ84</accession>
<dbReference type="InterPro" id="IPR048435">
    <property type="entry name" value="MASE6"/>
</dbReference>
<feature type="transmembrane region" description="Helical" evidence="5">
    <location>
        <begin position="14"/>
        <end position="33"/>
    </location>
</feature>
<dbReference type="EC" id="2.7.7.65" evidence="3"/>
<keyword evidence="5" id="KW-1133">Transmembrane helix</keyword>
<evidence type="ECO:0000256" key="1">
    <source>
        <dbReference type="ARBA" id="ARBA00001946"/>
    </source>
</evidence>
<dbReference type="PROSITE" id="PS50887">
    <property type="entry name" value="GGDEF"/>
    <property type="match status" value="1"/>
</dbReference>
<feature type="transmembrane region" description="Helical" evidence="5">
    <location>
        <begin position="39"/>
        <end position="59"/>
    </location>
</feature>
<evidence type="ECO:0000259" key="6">
    <source>
        <dbReference type="PROSITE" id="PS50887"/>
    </source>
</evidence>
<dbReference type="GO" id="GO:0005886">
    <property type="term" value="C:plasma membrane"/>
    <property type="evidence" value="ECO:0007669"/>
    <property type="project" value="UniProtKB-SubCell"/>
</dbReference>
<keyword evidence="5" id="KW-0472">Membrane</keyword>
<proteinExistence type="predicted"/>
<dbReference type="InterPro" id="IPR050469">
    <property type="entry name" value="Diguanylate_Cyclase"/>
</dbReference>
<feature type="domain" description="GGDEF" evidence="6">
    <location>
        <begin position="207"/>
        <end position="340"/>
    </location>
</feature>
<dbReference type="SUPFAM" id="SSF55073">
    <property type="entry name" value="Nucleotide cyclase"/>
    <property type="match status" value="1"/>
</dbReference>
<evidence type="ECO:0000313" key="10">
    <source>
        <dbReference type="Proteomes" id="UP001278050"/>
    </source>
</evidence>
<dbReference type="FunFam" id="3.30.70.270:FF:000001">
    <property type="entry name" value="Diguanylate cyclase domain protein"/>
    <property type="match status" value="1"/>
</dbReference>
<dbReference type="PANTHER" id="PTHR45138:SF9">
    <property type="entry name" value="DIGUANYLATE CYCLASE DGCM-RELATED"/>
    <property type="match status" value="1"/>
</dbReference>
<dbReference type="Proteomes" id="UP001278050">
    <property type="component" value="Unassembled WGS sequence"/>
</dbReference>
<comment type="cofactor">
    <cofactor evidence="1">
        <name>Mg(2+)</name>
        <dbReference type="ChEBI" id="CHEBI:18420"/>
    </cofactor>
</comment>
<evidence type="ECO:0000313" key="8">
    <source>
        <dbReference type="EMBL" id="SDF37104.1"/>
    </source>
</evidence>
<evidence type="ECO:0000313" key="9">
    <source>
        <dbReference type="Proteomes" id="UP000182413"/>
    </source>
</evidence>
<gene>
    <name evidence="8" type="ORF">SAMN05216575_107161</name>
    <name evidence="7" type="ORF">SIM71_21920</name>
</gene>
<evidence type="ECO:0000313" key="7">
    <source>
        <dbReference type="EMBL" id="MDX5994729.1"/>
    </source>
</evidence>
<feature type="transmembrane region" description="Helical" evidence="5">
    <location>
        <begin position="66"/>
        <end position="86"/>
    </location>
</feature>